<dbReference type="PANTHER" id="PTHR12646">
    <property type="entry name" value="NOT56 - RELATED"/>
    <property type="match status" value="1"/>
</dbReference>
<name>A0A482WGX7_LAOST</name>
<feature type="transmembrane region" description="Helical" evidence="11">
    <location>
        <begin position="44"/>
        <end position="64"/>
    </location>
</feature>
<comment type="caution">
    <text evidence="12">The sequence shown here is derived from an EMBL/GenBank/DDBJ whole genome shotgun (WGS) entry which is preliminary data.</text>
</comment>
<dbReference type="OrthoDB" id="20028at2759"/>
<protein>
    <recommendedName>
        <fullName evidence="3">dolichyl-P-Man:Man5GlcNAc2-PP-dolichol alpha-1,3-mannosyltransferase</fullName>
        <ecNumber evidence="3">2.4.1.258</ecNumber>
    </recommendedName>
</protein>
<keyword evidence="6 11" id="KW-0812">Transmembrane</keyword>
<feature type="transmembrane region" description="Helical" evidence="11">
    <location>
        <begin position="409"/>
        <end position="427"/>
    </location>
</feature>
<proteinExistence type="predicted"/>
<feature type="transmembrane region" description="Helical" evidence="11">
    <location>
        <begin position="291"/>
        <end position="308"/>
    </location>
</feature>
<feature type="transmembrane region" description="Helical" evidence="11">
    <location>
        <begin position="214"/>
        <end position="233"/>
    </location>
</feature>
<dbReference type="Proteomes" id="UP000291343">
    <property type="component" value="Unassembled WGS sequence"/>
</dbReference>
<dbReference type="GO" id="GO:0052925">
    <property type="term" value="F:dol-P-Man:Man(5)GlcNAc(2)-PP-Dol alpha-1,3-mannosyltransferase activity"/>
    <property type="evidence" value="ECO:0007669"/>
    <property type="project" value="UniProtKB-EC"/>
</dbReference>
<dbReference type="Pfam" id="PF05208">
    <property type="entry name" value="ALG3"/>
    <property type="match status" value="1"/>
</dbReference>
<keyword evidence="5" id="KW-0808">Transferase</keyword>
<keyword evidence="13" id="KW-1185">Reference proteome</keyword>
<keyword evidence="8 11" id="KW-1133">Transmembrane helix</keyword>
<dbReference type="STRING" id="195883.A0A482WGX7"/>
<feature type="transmembrane region" description="Helical" evidence="11">
    <location>
        <begin position="240"/>
        <end position="261"/>
    </location>
</feature>
<dbReference type="FunCoup" id="A0A482WGX7">
    <property type="interactions" value="1182"/>
</dbReference>
<evidence type="ECO:0000256" key="6">
    <source>
        <dbReference type="ARBA" id="ARBA00022692"/>
    </source>
</evidence>
<feature type="transmembrane region" description="Helical" evidence="11">
    <location>
        <begin position="129"/>
        <end position="146"/>
    </location>
</feature>
<gene>
    <name evidence="12" type="ORF">LSTR_LSTR011047</name>
</gene>
<dbReference type="InParanoid" id="A0A482WGX7"/>
<evidence type="ECO:0000256" key="2">
    <source>
        <dbReference type="ARBA" id="ARBA00004922"/>
    </source>
</evidence>
<comment type="subcellular location">
    <subcellularLocation>
        <location evidence="1">Endoplasmic reticulum membrane</location>
        <topology evidence="1">Multi-pass membrane protein</topology>
    </subcellularLocation>
</comment>
<dbReference type="EMBL" id="QKKF02036444">
    <property type="protein sequence ID" value="RZF32600.1"/>
    <property type="molecule type" value="Genomic_DNA"/>
</dbReference>
<evidence type="ECO:0000256" key="11">
    <source>
        <dbReference type="SAM" id="Phobius"/>
    </source>
</evidence>
<dbReference type="AlphaFoldDB" id="A0A482WGX7"/>
<evidence type="ECO:0000313" key="13">
    <source>
        <dbReference type="Proteomes" id="UP000291343"/>
    </source>
</evidence>
<comment type="pathway">
    <text evidence="2">Protein modification; protein glycosylation.</text>
</comment>
<comment type="catalytic activity">
    <reaction evidence="10">
        <text>an alpha-D-Man-(1-&gt;2)-alpha-D-Man-(1-&gt;2)-alpha-D-Man-(1-&gt;3)-[alpha-D-Man-(1-&gt;6)]-beta-D-Man-(1-&gt;4)-beta-D-GlcNAc-(1-&gt;4)-alpha-D-GlcNAc-diphospho-di-trans,poly-cis-dolichol + a di-trans,poly-cis-dolichyl beta-D-mannosyl phosphate = an alpha-D-Man-(1-&gt;2)-alpha-D-Man-(1-&gt;2)-alpha-D-Man-(1-&gt;3)-[alpha-D-Man-(1-&gt;3)-alpha-D-Man-(1-&gt;6)]-beta-D-Man-(1-&gt;4)-beta-D-GlcNAc-(1-&gt;4)-alpha-D-GlcNAc-diphospho-di-trans,poly-cis-dolichol + a di-trans,poly-cis-dolichyl phosphate + H(+)</text>
        <dbReference type="Rhea" id="RHEA:29527"/>
        <dbReference type="Rhea" id="RHEA-COMP:19498"/>
        <dbReference type="Rhea" id="RHEA-COMP:19501"/>
        <dbReference type="Rhea" id="RHEA-COMP:19516"/>
        <dbReference type="Rhea" id="RHEA-COMP:19517"/>
        <dbReference type="ChEBI" id="CHEBI:15378"/>
        <dbReference type="ChEBI" id="CHEBI:57683"/>
        <dbReference type="ChEBI" id="CHEBI:58211"/>
        <dbReference type="ChEBI" id="CHEBI:132515"/>
        <dbReference type="ChEBI" id="CHEBI:132516"/>
        <dbReference type="EC" id="2.4.1.258"/>
    </reaction>
    <physiologicalReaction direction="left-to-right" evidence="10">
        <dbReference type="Rhea" id="RHEA:29528"/>
    </physiologicalReaction>
</comment>
<evidence type="ECO:0000256" key="9">
    <source>
        <dbReference type="ARBA" id="ARBA00023136"/>
    </source>
</evidence>
<sequence length="444" mass="51567">MAPNKKSSLSDKKVQSFDWKQLKILLSKYCNKTFFLSTIFDPKYLRFSACILLVAEIVLNIFVVNKVKYTEIDWIAYMQEVEGVINGTLDYSQLKGDTGPLVYPAGFVYIYTVLYYLTESGTNIRIAQYIFCVFYILTLTCIFRIYHKTGKVPPYAIIISCCTSYRIHSIFVLRMFNDPVAMLILYLSINMFIDGRWSIGSLLFSLAVSVKMNILLFSPALLLAYLYCLGLIGTIKQLSICASLQLLLGLPFLLTNPWAYLKGSFDIGRVFLFEWTVNWRFLPEDVFVNRYFHILLLIVHILLLLLFFDTFKTCLKSYANLKQIEKEIKPQLRKTDKIDMNSSSQLLVLPLFTANLIGVACSRSLHYQFYIWYFHTLPYLLWCTPYTNVWRLIYMGLIELCWNTYPSTFWSSACLHVVHVSILYGLYKNRPGKGCSIHDQTKEK</sequence>
<accession>A0A482WGX7</accession>
<evidence type="ECO:0000256" key="5">
    <source>
        <dbReference type="ARBA" id="ARBA00022679"/>
    </source>
</evidence>
<keyword evidence="9 11" id="KW-0472">Membrane</keyword>
<keyword evidence="7" id="KW-0256">Endoplasmic reticulum</keyword>
<feature type="transmembrane region" description="Helical" evidence="11">
    <location>
        <begin position="370"/>
        <end position="389"/>
    </location>
</feature>
<evidence type="ECO:0000256" key="8">
    <source>
        <dbReference type="ARBA" id="ARBA00022989"/>
    </source>
</evidence>
<reference evidence="12 13" key="1">
    <citation type="journal article" date="2017" name="Gigascience">
        <title>Genome sequence of the small brown planthopper, Laodelphax striatellus.</title>
        <authorList>
            <person name="Zhu J."/>
            <person name="Jiang F."/>
            <person name="Wang X."/>
            <person name="Yang P."/>
            <person name="Bao Y."/>
            <person name="Zhao W."/>
            <person name="Wang W."/>
            <person name="Lu H."/>
            <person name="Wang Q."/>
            <person name="Cui N."/>
            <person name="Li J."/>
            <person name="Chen X."/>
            <person name="Luo L."/>
            <person name="Yu J."/>
            <person name="Kang L."/>
            <person name="Cui F."/>
        </authorList>
    </citation>
    <scope>NUCLEOTIDE SEQUENCE [LARGE SCALE GENOMIC DNA]</scope>
    <source>
        <strain evidence="12">Lst14</strain>
    </source>
</reference>
<evidence type="ECO:0000256" key="1">
    <source>
        <dbReference type="ARBA" id="ARBA00004477"/>
    </source>
</evidence>
<dbReference type="InterPro" id="IPR007873">
    <property type="entry name" value="Glycosyltransferase_ALG3"/>
</dbReference>
<organism evidence="12 13">
    <name type="scientific">Laodelphax striatellus</name>
    <name type="common">Small brown planthopper</name>
    <name type="synonym">Delphax striatella</name>
    <dbReference type="NCBI Taxonomy" id="195883"/>
    <lineage>
        <taxon>Eukaryota</taxon>
        <taxon>Metazoa</taxon>
        <taxon>Ecdysozoa</taxon>
        <taxon>Arthropoda</taxon>
        <taxon>Hexapoda</taxon>
        <taxon>Insecta</taxon>
        <taxon>Pterygota</taxon>
        <taxon>Neoptera</taxon>
        <taxon>Paraneoptera</taxon>
        <taxon>Hemiptera</taxon>
        <taxon>Auchenorrhyncha</taxon>
        <taxon>Fulgoroidea</taxon>
        <taxon>Delphacidae</taxon>
        <taxon>Criomorphinae</taxon>
        <taxon>Laodelphax</taxon>
    </lineage>
</organism>
<dbReference type="EC" id="2.4.1.258" evidence="3"/>
<evidence type="ECO:0000256" key="10">
    <source>
        <dbReference type="ARBA" id="ARBA00049506"/>
    </source>
</evidence>
<feature type="transmembrane region" description="Helical" evidence="11">
    <location>
        <begin position="101"/>
        <end position="117"/>
    </location>
</feature>
<evidence type="ECO:0000256" key="7">
    <source>
        <dbReference type="ARBA" id="ARBA00022824"/>
    </source>
</evidence>
<evidence type="ECO:0000256" key="3">
    <source>
        <dbReference type="ARBA" id="ARBA00011964"/>
    </source>
</evidence>
<dbReference type="PANTHER" id="PTHR12646:SF0">
    <property type="entry name" value="DOL-P-MAN:MAN(5)GLCNAC(2)-PP-DOL ALPHA-1,3-MANNOSYLTRANSFERASE"/>
    <property type="match status" value="1"/>
</dbReference>
<dbReference type="GO" id="GO:0005789">
    <property type="term" value="C:endoplasmic reticulum membrane"/>
    <property type="evidence" value="ECO:0007669"/>
    <property type="project" value="UniProtKB-SubCell"/>
</dbReference>
<evidence type="ECO:0000256" key="4">
    <source>
        <dbReference type="ARBA" id="ARBA00022676"/>
    </source>
</evidence>
<keyword evidence="4" id="KW-0328">Glycosyltransferase</keyword>
<evidence type="ECO:0000313" key="12">
    <source>
        <dbReference type="EMBL" id="RZF32600.1"/>
    </source>
</evidence>